<dbReference type="GO" id="GO:0035556">
    <property type="term" value="P:intracellular signal transduction"/>
    <property type="evidence" value="ECO:0007669"/>
    <property type="project" value="InterPro"/>
</dbReference>
<dbReference type="InterPro" id="IPR029787">
    <property type="entry name" value="Nucleotide_cyclase"/>
</dbReference>
<keyword evidence="1" id="KW-0812">Transmembrane</keyword>
<dbReference type="InterPro" id="IPR050697">
    <property type="entry name" value="Adenylyl/Guanylyl_Cyclase_3/4"/>
</dbReference>
<keyword evidence="5" id="KW-1185">Reference proteome</keyword>
<sequence length="697" mass="76115">MRIGVRLALTAFVVVSIAVTAVIVNALWWRAAQTSSRQLAATINAQIVSAVEDEIQDIATQGRSAYWAIRTLFYNSVLGTREADKREFVFLSQLQAQPSISWIALGWPDGDFFAAHKLGDEQLEMMEIDSVDGARTRRVDRYQVYPNDIEFRERVFEPSDFLSTDQPWFLTTIGRDGPHWVDVVDHPTGPRPALVFAGPVQVFTRTEAVLAVMIEHDRLSRFLAGLEVGQSGAAFILTPRGDPIAVPDPKADELMGTRFDLTPGLLAVARRAIADAMAPMPAGATRMKNQREMRVTGDDGEAYGVTLTPLAYAGWTLATVIPEREFLGPIERTMRRLVVGMLALVVAAAGLAAWLGRRWIAGPLGTVAGELNHIERFELENVRYHRSRLAELDELSGAIHRMAGGLSAFRKYLPADLVRILVHDGIEARPGGARRELTILFADIEGFTGLSERLGEEVVPVLGRYLDAMSNEIQAQRGTVDKFIGDAVMAFWGAPHDNAGHARDACRAALNAYRAVRENGIADDRGRPLAMRIGINTGTVLVGNIGSERRLNYTVIGDPVNVASRLEGASKLYGTAILIGERTRELAGEAIVARRLDKVAVYGRAGGTAIYELLGMAEEGADMPQWAALYEEGLACYSWGDFETAIGFFRKADAARSGGEGRPGGDPPSRLLIERCRAFVKAPPPPDWDGTTPLMGK</sequence>
<dbReference type="Gene3D" id="6.10.340.10">
    <property type="match status" value="1"/>
</dbReference>
<dbReference type="InterPro" id="IPR003660">
    <property type="entry name" value="HAMP_dom"/>
</dbReference>
<evidence type="ECO:0000259" key="3">
    <source>
        <dbReference type="PROSITE" id="PS50885"/>
    </source>
</evidence>
<dbReference type="SMART" id="SM00044">
    <property type="entry name" value="CYCc"/>
    <property type="match status" value="1"/>
</dbReference>
<dbReference type="PANTHER" id="PTHR43081:SF1">
    <property type="entry name" value="ADENYLATE CYCLASE, TERMINAL-DIFFERENTIATION SPECIFIC"/>
    <property type="match status" value="1"/>
</dbReference>
<proteinExistence type="predicted"/>
<keyword evidence="1" id="KW-1133">Transmembrane helix</keyword>
<dbReference type="AlphaFoldDB" id="A0AAW9RM99"/>
<dbReference type="Gene3D" id="3.30.70.1230">
    <property type="entry name" value="Nucleotide cyclase"/>
    <property type="match status" value="1"/>
</dbReference>
<evidence type="ECO:0000313" key="5">
    <source>
        <dbReference type="Proteomes" id="UP001378188"/>
    </source>
</evidence>
<feature type="transmembrane region" description="Helical" evidence="1">
    <location>
        <begin position="7"/>
        <end position="29"/>
    </location>
</feature>
<dbReference type="PROSITE" id="PS50885">
    <property type="entry name" value="HAMP"/>
    <property type="match status" value="1"/>
</dbReference>
<dbReference type="SUPFAM" id="SSF55073">
    <property type="entry name" value="Nucleotide cyclase"/>
    <property type="match status" value="1"/>
</dbReference>
<dbReference type="PROSITE" id="PS50125">
    <property type="entry name" value="GUANYLATE_CYCLASE_2"/>
    <property type="match status" value="1"/>
</dbReference>
<comment type="caution">
    <text evidence="4">The sequence shown here is derived from an EMBL/GenBank/DDBJ whole genome shotgun (WGS) entry which is preliminary data.</text>
</comment>
<dbReference type="Proteomes" id="UP001378188">
    <property type="component" value="Unassembled WGS sequence"/>
</dbReference>
<accession>A0AAW9RM99</accession>
<keyword evidence="1" id="KW-0472">Membrane</keyword>
<feature type="domain" description="Guanylate cyclase" evidence="2">
    <location>
        <begin position="438"/>
        <end position="567"/>
    </location>
</feature>
<dbReference type="GO" id="GO:0006171">
    <property type="term" value="P:cAMP biosynthetic process"/>
    <property type="evidence" value="ECO:0007669"/>
    <property type="project" value="TreeGrafter"/>
</dbReference>
<dbReference type="CDD" id="cd07302">
    <property type="entry name" value="CHD"/>
    <property type="match status" value="1"/>
</dbReference>
<dbReference type="GO" id="GO:0004016">
    <property type="term" value="F:adenylate cyclase activity"/>
    <property type="evidence" value="ECO:0007669"/>
    <property type="project" value="UniProtKB-ARBA"/>
</dbReference>
<dbReference type="Pfam" id="PF00211">
    <property type="entry name" value="Guanylate_cyc"/>
    <property type="match status" value="1"/>
</dbReference>
<evidence type="ECO:0000256" key="1">
    <source>
        <dbReference type="SAM" id="Phobius"/>
    </source>
</evidence>
<feature type="domain" description="HAMP" evidence="3">
    <location>
        <begin position="358"/>
        <end position="411"/>
    </location>
</feature>
<dbReference type="PANTHER" id="PTHR43081">
    <property type="entry name" value="ADENYLATE CYCLASE, TERMINAL-DIFFERENTIATION SPECIFIC-RELATED"/>
    <property type="match status" value="1"/>
</dbReference>
<dbReference type="EMBL" id="JAZHOF010000003">
    <property type="protein sequence ID" value="MEJ8571433.1"/>
    <property type="molecule type" value="Genomic_DNA"/>
</dbReference>
<evidence type="ECO:0000313" key="4">
    <source>
        <dbReference type="EMBL" id="MEJ8571433.1"/>
    </source>
</evidence>
<dbReference type="Gene3D" id="3.30.450.20">
    <property type="entry name" value="PAS domain"/>
    <property type="match status" value="1"/>
</dbReference>
<evidence type="ECO:0000259" key="2">
    <source>
        <dbReference type="PROSITE" id="PS50125"/>
    </source>
</evidence>
<protein>
    <submittedName>
        <fullName evidence="4">Adenylate/guanylate cyclase domain-containing protein</fullName>
    </submittedName>
</protein>
<organism evidence="4 5">
    <name type="scientific">Microbaculum marinum</name>
    <dbReference type="NCBI Taxonomy" id="1764581"/>
    <lineage>
        <taxon>Bacteria</taxon>
        <taxon>Pseudomonadati</taxon>
        <taxon>Pseudomonadota</taxon>
        <taxon>Alphaproteobacteria</taxon>
        <taxon>Hyphomicrobiales</taxon>
        <taxon>Tepidamorphaceae</taxon>
        <taxon>Microbaculum</taxon>
    </lineage>
</organism>
<dbReference type="InterPro" id="IPR001054">
    <property type="entry name" value="A/G_cyclase"/>
</dbReference>
<name>A0AAW9RM99_9HYPH</name>
<gene>
    <name evidence="4" type="ORF">V3328_08115</name>
</gene>
<dbReference type="RefSeq" id="WP_340329134.1">
    <property type="nucleotide sequence ID" value="NZ_JAZHOF010000003.1"/>
</dbReference>
<reference evidence="4 5" key="1">
    <citation type="submission" date="2024-02" db="EMBL/GenBank/DDBJ databases">
        <title>Genome analysis and characterization of Microbaculum marinisediminis sp. nov., isolated from marine sediment.</title>
        <authorList>
            <person name="Du Z.-J."/>
            <person name="Ye Y.-Q."/>
            <person name="Zhang Z.-R."/>
            <person name="Yuan S.-M."/>
            <person name="Zhang X.-Y."/>
        </authorList>
    </citation>
    <scope>NUCLEOTIDE SEQUENCE [LARGE SCALE GENOMIC DNA]</scope>
    <source>
        <strain evidence="4 5">SDUM1044001</strain>
    </source>
</reference>
<dbReference type="GO" id="GO:0016020">
    <property type="term" value="C:membrane"/>
    <property type="evidence" value="ECO:0007669"/>
    <property type="project" value="InterPro"/>
</dbReference>